<proteinExistence type="predicted"/>
<evidence type="ECO:0000256" key="2">
    <source>
        <dbReference type="ARBA" id="ARBA00023027"/>
    </source>
</evidence>
<dbReference type="GO" id="GO:0016616">
    <property type="term" value="F:oxidoreductase activity, acting on the CH-OH group of donors, NAD or NADP as acceptor"/>
    <property type="evidence" value="ECO:0007669"/>
    <property type="project" value="UniProtKB-ARBA"/>
</dbReference>
<accession>W6K0G8</accession>
<comment type="caution">
    <text evidence="4">The sequence shown here is derived from an EMBL/GenBank/DDBJ whole genome shotgun (WGS) entry which is preliminary data.</text>
</comment>
<gene>
    <name evidence="4" type="ORF">BN11_4500002</name>
</gene>
<dbReference type="RefSeq" id="WP_048699825.1">
    <property type="nucleotide sequence ID" value="NZ_HG764815.1"/>
</dbReference>
<keyword evidence="2" id="KW-0520">NAD</keyword>
<dbReference type="GO" id="GO:0051287">
    <property type="term" value="F:NAD binding"/>
    <property type="evidence" value="ECO:0007669"/>
    <property type="project" value="InterPro"/>
</dbReference>
<evidence type="ECO:0000313" key="5">
    <source>
        <dbReference type="Proteomes" id="UP000035763"/>
    </source>
</evidence>
<feature type="domain" description="D-isomer specific 2-hydroxyacid dehydrogenase NAD-binding" evidence="3">
    <location>
        <begin position="99"/>
        <end position="271"/>
    </location>
</feature>
<name>W6K0G8_9MICO</name>
<keyword evidence="5" id="KW-1185">Reference proteome</keyword>
<dbReference type="AlphaFoldDB" id="W6K0G8"/>
<dbReference type="PANTHER" id="PTHR43333">
    <property type="entry name" value="2-HACID_DH_C DOMAIN-CONTAINING PROTEIN"/>
    <property type="match status" value="1"/>
</dbReference>
<protein>
    <submittedName>
        <fullName evidence="4">Putative dehydrogenase</fullName>
    </submittedName>
</protein>
<dbReference type="InterPro" id="IPR029753">
    <property type="entry name" value="D-isomer_DH_CS"/>
</dbReference>
<sequence>MATVSFPSKGWVRDVGPIEGITPVVWHPDNPPPDGPLDVVVAPYVGAAACIASVDKVPGVRLVQLLTAGFDGIFERVPDRIAIANAAGVHDDSTAELALAMILASQRGIPDFVRAQERGVWLRPGFLPSLADRRVLVLGYGGVGRAIVARLLPFRARVSVVATTARDGDDLVKRVRGMDELDRLLKKSEVVILAVPLNDTTRGLADDAFLSKLPDNALVVNIARGPVLDTVAALHHTDRLRFALDVTDPEPLPPEHPLWQAPGVLITPHVGGPSTAFRPRAVEMLREQLGRIGRGEAPDHIVRPAAP</sequence>
<organism evidence="4 5">
    <name type="scientific">Nostocoides australiense Ben110</name>
    <dbReference type="NCBI Taxonomy" id="1193182"/>
    <lineage>
        <taxon>Bacteria</taxon>
        <taxon>Bacillati</taxon>
        <taxon>Actinomycetota</taxon>
        <taxon>Actinomycetes</taxon>
        <taxon>Micrococcales</taxon>
        <taxon>Intrasporangiaceae</taxon>
        <taxon>Nostocoides</taxon>
    </lineage>
</organism>
<dbReference type="PROSITE" id="PS00671">
    <property type="entry name" value="D_2_HYDROXYACID_DH_3"/>
    <property type="match status" value="1"/>
</dbReference>
<dbReference type="PANTHER" id="PTHR43333:SF1">
    <property type="entry name" value="D-ISOMER SPECIFIC 2-HYDROXYACID DEHYDROGENASE NAD-BINDING DOMAIN-CONTAINING PROTEIN"/>
    <property type="match status" value="1"/>
</dbReference>
<dbReference type="Gene3D" id="3.40.50.720">
    <property type="entry name" value="NAD(P)-binding Rossmann-like Domain"/>
    <property type="match status" value="2"/>
</dbReference>
<reference evidence="4 5" key="1">
    <citation type="journal article" date="2013" name="ISME J.">
        <title>A metabolic model for members of the genus Tetrasphaera involved in enhanced biological phosphorus removal.</title>
        <authorList>
            <person name="Kristiansen R."/>
            <person name="Nguyen H.T.T."/>
            <person name="Saunders A.M."/>
            <person name="Nielsen J.L."/>
            <person name="Wimmer R."/>
            <person name="Le V.Q."/>
            <person name="McIlroy S.J."/>
            <person name="Petrovski S."/>
            <person name="Seviour R.J."/>
            <person name="Calteau A."/>
            <person name="Nielsen K.L."/>
            <person name="Nielsen P.H."/>
        </authorList>
    </citation>
    <scope>NUCLEOTIDE SEQUENCE [LARGE SCALE GENOMIC DNA]</scope>
    <source>
        <strain evidence="4 5">Ben110</strain>
    </source>
</reference>
<dbReference type="EMBL" id="CAJA01000391">
    <property type="protein sequence ID" value="CCH74490.1"/>
    <property type="molecule type" value="Genomic_DNA"/>
</dbReference>
<dbReference type="InterPro" id="IPR036291">
    <property type="entry name" value="NAD(P)-bd_dom_sf"/>
</dbReference>
<dbReference type="SUPFAM" id="SSF51735">
    <property type="entry name" value="NAD(P)-binding Rossmann-fold domains"/>
    <property type="match status" value="1"/>
</dbReference>
<evidence type="ECO:0000256" key="1">
    <source>
        <dbReference type="ARBA" id="ARBA00023002"/>
    </source>
</evidence>
<keyword evidence="1" id="KW-0560">Oxidoreductase</keyword>
<dbReference type="STRING" id="1193182.BN11_4500002"/>
<dbReference type="Proteomes" id="UP000035763">
    <property type="component" value="Unassembled WGS sequence"/>
</dbReference>
<dbReference type="InterPro" id="IPR006140">
    <property type="entry name" value="D-isomer_DH_NAD-bd"/>
</dbReference>
<evidence type="ECO:0000313" key="4">
    <source>
        <dbReference type="EMBL" id="CCH74490.1"/>
    </source>
</evidence>
<evidence type="ECO:0000259" key="3">
    <source>
        <dbReference type="Pfam" id="PF02826"/>
    </source>
</evidence>
<dbReference type="Pfam" id="PF02826">
    <property type="entry name" value="2-Hacid_dh_C"/>
    <property type="match status" value="1"/>
</dbReference>
<dbReference type="OrthoDB" id="4324715at2"/>